<evidence type="ECO:0000256" key="7">
    <source>
        <dbReference type="ARBA" id="ARBA00023224"/>
    </source>
</evidence>
<dbReference type="InterPro" id="IPR033479">
    <property type="entry name" value="dCache_1"/>
</dbReference>
<keyword evidence="14" id="KW-1185">Reference proteome</keyword>
<dbReference type="PANTHER" id="PTHR32089:SF112">
    <property type="entry name" value="LYSOZYME-LIKE PROTEIN-RELATED"/>
    <property type="match status" value="1"/>
</dbReference>
<dbReference type="RefSeq" id="WP_122629884.1">
    <property type="nucleotide sequence ID" value="NZ_UPPP01000105.1"/>
</dbReference>
<dbReference type="PROSITE" id="PS50111">
    <property type="entry name" value="CHEMOTAXIS_TRANSDUC_2"/>
    <property type="match status" value="1"/>
</dbReference>
<dbReference type="OrthoDB" id="136416at2"/>
<keyword evidence="3" id="KW-0145">Chemotaxis</keyword>
<dbReference type="InterPro" id="IPR029151">
    <property type="entry name" value="Sensor-like_sf"/>
</dbReference>
<protein>
    <recommendedName>
        <fullName evidence="15">Chemotaxis methyl-accepting receptor</fullName>
    </recommendedName>
</protein>
<dbReference type="Pfam" id="PF00015">
    <property type="entry name" value="MCPsignal"/>
    <property type="match status" value="1"/>
</dbReference>
<feature type="domain" description="Methyl-accepting transducer" evidence="11">
    <location>
        <begin position="373"/>
        <end position="609"/>
    </location>
</feature>
<dbReference type="CDD" id="cd12913">
    <property type="entry name" value="PDC1_MCP_like"/>
    <property type="match status" value="1"/>
</dbReference>
<dbReference type="SMART" id="SM00304">
    <property type="entry name" value="HAMP"/>
    <property type="match status" value="2"/>
</dbReference>
<comment type="similarity">
    <text evidence="8">Belongs to the methyl-accepting chemotaxis (MCP) protein family.</text>
</comment>
<dbReference type="Proteomes" id="UP000277811">
    <property type="component" value="Unassembled WGS sequence"/>
</dbReference>
<dbReference type="GO" id="GO:0007165">
    <property type="term" value="P:signal transduction"/>
    <property type="evidence" value="ECO:0007669"/>
    <property type="project" value="UniProtKB-KW"/>
</dbReference>
<keyword evidence="2" id="KW-1003">Cell membrane</keyword>
<dbReference type="SUPFAM" id="SSF103190">
    <property type="entry name" value="Sensory domain-like"/>
    <property type="match status" value="1"/>
</dbReference>
<evidence type="ECO:0000313" key="14">
    <source>
        <dbReference type="Proteomes" id="UP000277811"/>
    </source>
</evidence>
<evidence type="ECO:0000313" key="13">
    <source>
        <dbReference type="EMBL" id="VBB09064.1"/>
    </source>
</evidence>
<dbReference type="Gene3D" id="1.10.287.950">
    <property type="entry name" value="Methyl-accepting chemotaxis protein"/>
    <property type="match status" value="1"/>
</dbReference>
<dbReference type="PROSITE" id="PS50885">
    <property type="entry name" value="HAMP"/>
    <property type="match status" value="1"/>
</dbReference>
<dbReference type="EMBL" id="UPPP01000105">
    <property type="protein sequence ID" value="VBB09064.1"/>
    <property type="molecule type" value="Genomic_DNA"/>
</dbReference>
<accession>A0A498RC22</accession>
<evidence type="ECO:0000256" key="3">
    <source>
        <dbReference type="ARBA" id="ARBA00022500"/>
    </source>
</evidence>
<evidence type="ECO:0008006" key="15">
    <source>
        <dbReference type="Google" id="ProtNLM"/>
    </source>
</evidence>
<gene>
    <name evidence="13" type="ORF">LUCI_4350</name>
</gene>
<dbReference type="FunFam" id="1.10.287.950:FF:000001">
    <property type="entry name" value="Methyl-accepting chemotaxis sensory transducer"/>
    <property type="match status" value="1"/>
</dbReference>
<evidence type="ECO:0000259" key="11">
    <source>
        <dbReference type="PROSITE" id="PS50111"/>
    </source>
</evidence>
<dbReference type="Gene3D" id="1.10.8.500">
    <property type="entry name" value="HAMP domain in histidine kinase"/>
    <property type="match status" value="1"/>
</dbReference>
<evidence type="ECO:0000256" key="2">
    <source>
        <dbReference type="ARBA" id="ARBA00022475"/>
    </source>
</evidence>
<reference evidence="13 14" key="1">
    <citation type="submission" date="2018-06" db="EMBL/GenBank/DDBJ databases">
        <authorList>
            <person name="Strepis N."/>
        </authorList>
    </citation>
    <scope>NUCLEOTIDE SEQUENCE [LARGE SCALE GENOMIC DNA]</scope>
    <source>
        <strain evidence="13">LUCI</strain>
    </source>
</reference>
<dbReference type="GO" id="GO:0006935">
    <property type="term" value="P:chemotaxis"/>
    <property type="evidence" value="ECO:0007669"/>
    <property type="project" value="UniProtKB-KW"/>
</dbReference>
<dbReference type="PANTHER" id="PTHR32089">
    <property type="entry name" value="METHYL-ACCEPTING CHEMOTAXIS PROTEIN MCPB"/>
    <property type="match status" value="1"/>
</dbReference>
<feature type="domain" description="HAMP" evidence="12">
    <location>
        <begin position="302"/>
        <end position="354"/>
    </location>
</feature>
<evidence type="ECO:0000256" key="9">
    <source>
        <dbReference type="PROSITE-ProRule" id="PRU00284"/>
    </source>
</evidence>
<dbReference type="GO" id="GO:0005886">
    <property type="term" value="C:plasma membrane"/>
    <property type="evidence" value="ECO:0007669"/>
    <property type="project" value="UniProtKB-SubCell"/>
</dbReference>
<dbReference type="InterPro" id="IPR004089">
    <property type="entry name" value="MCPsignal_dom"/>
</dbReference>
<evidence type="ECO:0000259" key="12">
    <source>
        <dbReference type="PROSITE" id="PS50885"/>
    </source>
</evidence>
<dbReference type="SUPFAM" id="SSF58104">
    <property type="entry name" value="Methyl-accepting chemotaxis protein (MCP) signaling domain"/>
    <property type="match status" value="1"/>
</dbReference>
<feature type="transmembrane region" description="Helical" evidence="10">
    <location>
        <begin position="280"/>
        <end position="301"/>
    </location>
</feature>
<dbReference type="Pfam" id="PF02743">
    <property type="entry name" value="dCache_1"/>
    <property type="match status" value="1"/>
</dbReference>
<evidence type="ECO:0000256" key="8">
    <source>
        <dbReference type="ARBA" id="ARBA00029447"/>
    </source>
</evidence>
<dbReference type="Pfam" id="PF00672">
    <property type="entry name" value="HAMP"/>
    <property type="match status" value="1"/>
</dbReference>
<dbReference type="SMART" id="SM00283">
    <property type="entry name" value="MA"/>
    <property type="match status" value="1"/>
</dbReference>
<keyword evidence="7 9" id="KW-0807">Transducer</keyword>
<keyword evidence="6 10" id="KW-0472">Membrane</keyword>
<dbReference type="CDD" id="cd11386">
    <property type="entry name" value="MCP_signal"/>
    <property type="match status" value="1"/>
</dbReference>
<dbReference type="CDD" id="cd06225">
    <property type="entry name" value="HAMP"/>
    <property type="match status" value="1"/>
</dbReference>
<name>A0A498RC22_9FIRM</name>
<dbReference type="CDD" id="cd12912">
    <property type="entry name" value="PDC2_MCP_like"/>
    <property type="match status" value="1"/>
</dbReference>
<proteinExistence type="inferred from homology"/>
<organism evidence="13 14">
    <name type="scientific">Lucifera butyrica</name>
    <dbReference type="NCBI Taxonomy" id="1351585"/>
    <lineage>
        <taxon>Bacteria</taxon>
        <taxon>Bacillati</taxon>
        <taxon>Bacillota</taxon>
        <taxon>Negativicutes</taxon>
        <taxon>Veillonellales</taxon>
        <taxon>Veillonellaceae</taxon>
        <taxon>Lucifera</taxon>
    </lineage>
</organism>
<dbReference type="InterPro" id="IPR003660">
    <property type="entry name" value="HAMP_dom"/>
</dbReference>
<comment type="subcellular location">
    <subcellularLocation>
        <location evidence="1">Cell membrane</location>
        <topology evidence="1">Multi-pass membrane protein</topology>
    </subcellularLocation>
</comment>
<dbReference type="Gene3D" id="3.30.450.20">
    <property type="entry name" value="PAS domain"/>
    <property type="match status" value="2"/>
</dbReference>
<evidence type="ECO:0000256" key="5">
    <source>
        <dbReference type="ARBA" id="ARBA00022989"/>
    </source>
</evidence>
<evidence type="ECO:0000256" key="1">
    <source>
        <dbReference type="ARBA" id="ARBA00004651"/>
    </source>
</evidence>
<keyword evidence="4 10" id="KW-0812">Transmembrane</keyword>
<keyword evidence="5 10" id="KW-1133">Transmembrane helix</keyword>
<sequence length="659" mass="69942">MNLKAKLTAIFSLLTIAVLLASSIAGYMFTKELVAAGIREEMKAAVSSHVNKLDGWLIGKSKMLEITAGTIHSVTGDGEITVPMVAGYKTVDNELSDMYFGSAAGKMVDGSGWTPPADYDPRVRPWYKLATEQSKLVFTDPYLDMVTKQMAVSVAMPIKNAAGQVRGVVAEDILLKTLVDNVKAINLHGAGYAFLFDAKGFILAHRDADLVSKNIFKAEKLKNMVPIFKDIMSKDHGFTQYADNGQSWFMVYQKVPLTGWTLAINVPEAVVYQPLAKLRWLFGLIALISILVVVLITFIVAKRITKPMAVLAGQVGQVAGGDLTVQAAVEGKDEMAQLAAGFNQMTHNLRDLISKVHGSAEQVAASSEELTASSHESAQASNQVAGSVTEIAQGADSQLTAVQKTSSVVEGMSASIQKAAADANQAVAKSVQAVDKAKDSSISVGKAVDQMKRIETTVNTSAEVVTNLGERSREIGQIVDTIAGIAGQTNLLALNAAIEAARAGEQGRGFAVVAEEVRKLAEQSEEAAKQIAALISEIQGDTAKAVSAMNDGTREVSQGTEIVSHAGGAFREIAELVTQVSNQVTEISAALRQMESGGQQIVASVKAINDLSKKTAAEAETVSAATEEQSASMQEIASASQNLANMAQELQKTINHFRI</sequence>
<dbReference type="AlphaFoldDB" id="A0A498RC22"/>
<evidence type="ECO:0000256" key="4">
    <source>
        <dbReference type="ARBA" id="ARBA00022692"/>
    </source>
</evidence>
<evidence type="ECO:0000256" key="6">
    <source>
        <dbReference type="ARBA" id="ARBA00023136"/>
    </source>
</evidence>
<evidence type="ECO:0000256" key="10">
    <source>
        <dbReference type="SAM" id="Phobius"/>
    </source>
</evidence>